<feature type="domain" description="Transposase IS110-like N-terminal" evidence="1">
    <location>
        <begin position="19"/>
        <end position="176"/>
    </location>
</feature>
<evidence type="ECO:0000259" key="1">
    <source>
        <dbReference type="Pfam" id="PF01548"/>
    </source>
</evidence>
<dbReference type="GO" id="GO:0004803">
    <property type="term" value="F:transposase activity"/>
    <property type="evidence" value="ECO:0007669"/>
    <property type="project" value="InterPro"/>
</dbReference>
<name>D6U3C9_KTERA</name>
<dbReference type="RefSeq" id="WP_007918337.1">
    <property type="nucleotide sequence ID" value="NZ_ADVG01000004.1"/>
</dbReference>
<dbReference type="Pfam" id="PF01548">
    <property type="entry name" value="DEDD_Tnp_IS110"/>
    <property type="match status" value="1"/>
</dbReference>
<dbReference type="OrthoDB" id="156432at2"/>
<keyword evidence="4" id="KW-1185">Reference proteome</keyword>
<dbReference type="STRING" id="485913.Krac_1824"/>
<organism evidence="3 4">
    <name type="scientific">Ktedonobacter racemifer DSM 44963</name>
    <dbReference type="NCBI Taxonomy" id="485913"/>
    <lineage>
        <taxon>Bacteria</taxon>
        <taxon>Bacillati</taxon>
        <taxon>Chloroflexota</taxon>
        <taxon>Ktedonobacteria</taxon>
        <taxon>Ktedonobacterales</taxon>
        <taxon>Ktedonobacteraceae</taxon>
        <taxon>Ktedonobacter</taxon>
    </lineage>
</organism>
<evidence type="ECO:0000313" key="4">
    <source>
        <dbReference type="Proteomes" id="UP000004508"/>
    </source>
</evidence>
<dbReference type="InterPro" id="IPR002525">
    <property type="entry name" value="Transp_IS110-like_N"/>
</dbReference>
<evidence type="ECO:0000259" key="2">
    <source>
        <dbReference type="Pfam" id="PF02371"/>
    </source>
</evidence>
<dbReference type="InterPro" id="IPR047650">
    <property type="entry name" value="Transpos_IS110"/>
</dbReference>
<feature type="domain" description="Transposase IS116/IS110/IS902 C-terminal" evidence="2">
    <location>
        <begin position="284"/>
        <end position="369"/>
    </location>
</feature>
<dbReference type="GO" id="GO:0003677">
    <property type="term" value="F:DNA binding"/>
    <property type="evidence" value="ECO:0007669"/>
    <property type="project" value="InterPro"/>
</dbReference>
<dbReference type="Pfam" id="PF02371">
    <property type="entry name" value="Transposase_20"/>
    <property type="match status" value="1"/>
</dbReference>
<dbReference type="InParanoid" id="D6U3C9"/>
<dbReference type="PANTHER" id="PTHR33055:SF13">
    <property type="entry name" value="TRANSPOSASE"/>
    <property type="match status" value="1"/>
</dbReference>
<dbReference type="PANTHER" id="PTHR33055">
    <property type="entry name" value="TRANSPOSASE FOR INSERTION SEQUENCE ELEMENT IS1111A"/>
    <property type="match status" value="1"/>
</dbReference>
<evidence type="ECO:0000313" key="3">
    <source>
        <dbReference type="EMBL" id="EFH81133.1"/>
    </source>
</evidence>
<dbReference type="GO" id="GO:0006313">
    <property type="term" value="P:DNA transposition"/>
    <property type="evidence" value="ECO:0007669"/>
    <property type="project" value="InterPro"/>
</dbReference>
<dbReference type="NCBIfam" id="NF033542">
    <property type="entry name" value="transpos_IS110"/>
    <property type="match status" value="1"/>
</dbReference>
<dbReference type="eggNOG" id="COG3547">
    <property type="taxonomic scope" value="Bacteria"/>
</dbReference>
<dbReference type="Proteomes" id="UP000004508">
    <property type="component" value="Unassembled WGS sequence"/>
</dbReference>
<accession>D6U3C9</accession>
<proteinExistence type="predicted"/>
<gene>
    <name evidence="3" type="ORF">Krac_1824</name>
</gene>
<dbReference type="InterPro" id="IPR003346">
    <property type="entry name" value="Transposase_20"/>
</dbReference>
<dbReference type="AlphaFoldDB" id="D6U3C9"/>
<comment type="caution">
    <text evidence="3">The sequence shown here is derived from an EMBL/GenBank/DDBJ whole genome shotgun (WGS) entry which is preliminary data.</text>
</comment>
<dbReference type="EMBL" id="ADVG01000004">
    <property type="protein sequence ID" value="EFH81133.1"/>
    <property type="molecule type" value="Genomic_DNA"/>
</dbReference>
<sequence length="415" mass="45800">MADPATSVVLDPSSFSYVVGIDLGSEACCFTVLTPQKQVVIKPRGFANAASGFHQLQAQLARLERDPSRIVVGLEATSRYGENLFHFLQQQGYHLCLLHPRQTHEFAKQRGLRAKTDRLDAATIARVLLSGEARVGYVPTQHIASYRELVRLHTRLSDEIARDKNEIQGLLVVLFPEFTQVFADPCRMTATAVLQAYPSARTIRAAGVDAIAAILHATAPHNYGRETAQRLVDVAHQSVSSGLAVEARELSLQIWCEQLRSTQVHLEQIDAQIERLLSDDPEAKRLQAIPEFGQQTVAVLLAELGEVARFQRLDQVVAYAGMDIEIKQSGKWQGKAKLSKRGSGLVRRMLYMAAMRCTWLPGSAFGSYYHRLLARGVGEMTALMAVMRKMLLVAASLLRTGEEYDPTRVAPGPAG</sequence>
<protein>
    <submittedName>
        <fullName evidence="3">Transposase IS116/IS110/IS902 family protein</fullName>
    </submittedName>
</protein>
<reference evidence="3 4" key="1">
    <citation type="journal article" date="2011" name="Stand. Genomic Sci.">
        <title>Non-contiguous finished genome sequence and contextual data of the filamentous soil bacterium Ktedonobacter racemifer type strain (SOSP1-21).</title>
        <authorList>
            <person name="Chang Y.J."/>
            <person name="Land M."/>
            <person name="Hauser L."/>
            <person name="Chertkov O."/>
            <person name="Del Rio T.G."/>
            <person name="Nolan M."/>
            <person name="Copeland A."/>
            <person name="Tice H."/>
            <person name="Cheng J.F."/>
            <person name="Lucas S."/>
            <person name="Han C."/>
            <person name="Goodwin L."/>
            <person name="Pitluck S."/>
            <person name="Ivanova N."/>
            <person name="Ovchinikova G."/>
            <person name="Pati A."/>
            <person name="Chen A."/>
            <person name="Palaniappan K."/>
            <person name="Mavromatis K."/>
            <person name="Liolios K."/>
            <person name="Brettin T."/>
            <person name="Fiebig A."/>
            <person name="Rohde M."/>
            <person name="Abt B."/>
            <person name="Goker M."/>
            <person name="Detter J.C."/>
            <person name="Woyke T."/>
            <person name="Bristow J."/>
            <person name="Eisen J.A."/>
            <person name="Markowitz V."/>
            <person name="Hugenholtz P."/>
            <person name="Kyrpides N.C."/>
            <person name="Klenk H.P."/>
            <person name="Lapidus A."/>
        </authorList>
    </citation>
    <scope>NUCLEOTIDE SEQUENCE [LARGE SCALE GENOMIC DNA]</scope>
    <source>
        <strain evidence="4">DSM 44963</strain>
    </source>
</reference>